<organism evidence="2 3">
    <name type="scientific">Callorhinchus milii</name>
    <name type="common">Ghost shark</name>
    <dbReference type="NCBI Taxonomy" id="7868"/>
    <lineage>
        <taxon>Eukaryota</taxon>
        <taxon>Metazoa</taxon>
        <taxon>Chordata</taxon>
        <taxon>Craniata</taxon>
        <taxon>Vertebrata</taxon>
        <taxon>Chondrichthyes</taxon>
        <taxon>Holocephali</taxon>
        <taxon>Chimaeriformes</taxon>
        <taxon>Callorhinchidae</taxon>
        <taxon>Callorhinchus</taxon>
    </lineage>
</organism>
<reference evidence="3" key="1">
    <citation type="journal article" date="2006" name="Science">
        <title>Ancient noncoding elements conserved in the human genome.</title>
        <authorList>
            <person name="Venkatesh B."/>
            <person name="Kirkness E.F."/>
            <person name="Loh Y.H."/>
            <person name="Halpern A.L."/>
            <person name="Lee A.P."/>
            <person name="Johnson J."/>
            <person name="Dandona N."/>
            <person name="Viswanathan L.D."/>
            <person name="Tay A."/>
            <person name="Venter J.C."/>
            <person name="Strausberg R.L."/>
            <person name="Brenner S."/>
        </authorList>
    </citation>
    <scope>NUCLEOTIDE SEQUENCE [LARGE SCALE GENOMIC DNA]</scope>
</reference>
<dbReference type="GO" id="GO:0007186">
    <property type="term" value="P:G protein-coupled receptor signaling pathway"/>
    <property type="evidence" value="ECO:0007669"/>
    <property type="project" value="InterPro"/>
</dbReference>
<accession>A0A4W3IB96</accession>
<keyword evidence="3" id="KW-1185">Reference proteome</keyword>
<proteinExistence type="predicted"/>
<sequence length="61" mass="7328">ISGDQFTRELDRFVCQIKWKENFERIKVSKSTVNLVNYYKQHNPFKENKTCIIRSICSQTD</sequence>
<reference evidence="2" key="4">
    <citation type="submission" date="2025-08" db="UniProtKB">
        <authorList>
            <consortium name="Ensembl"/>
        </authorList>
    </citation>
    <scope>IDENTIFICATION</scope>
</reference>
<reference evidence="2" key="5">
    <citation type="submission" date="2025-09" db="UniProtKB">
        <authorList>
            <consortium name="Ensembl"/>
        </authorList>
    </citation>
    <scope>IDENTIFICATION</scope>
</reference>
<dbReference type="SUPFAM" id="SSF48670">
    <property type="entry name" value="Transducin (heterotrimeric G protein), gamma chain"/>
    <property type="match status" value="1"/>
</dbReference>
<reference evidence="3" key="3">
    <citation type="journal article" date="2014" name="Nature">
        <title>Elephant shark genome provides unique insights into gnathostome evolution.</title>
        <authorList>
            <consortium name="International Elephant Shark Genome Sequencing Consortium"/>
            <person name="Venkatesh B."/>
            <person name="Lee A.P."/>
            <person name="Ravi V."/>
            <person name="Maurya A.K."/>
            <person name="Lian M.M."/>
            <person name="Swann J.B."/>
            <person name="Ohta Y."/>
            <person name="Flajnik M.F."/>
            <person name="Sutoh Y."/>
            <person name="Kasahara M."/>
            <person name="Hoon S."/>
            <person name="Gangu V."/>
            <person name="Roy S.W."/>
            <person name="Irimia M."/>
            <person name="Korzh V."/>
            <person name="Kondrychyn I."/>
            <person name="Lim Z.W."/>
            <person name="Tay B.H."/>
            <person name="Tohari S."/>
            <person name="Kong K.W."/>
            <person name="Ho S."/>
            <person name="Lorente-Galdos B."/>
            <person name="Quilez J."/>
            <person name="Marques-Bonet T."/>
            <person name="Raney B.J."/>
            <person name="Ingham P.W."/>
            <person name="Tay A."/>
            <person name="Hillier L.W."/>
            <person name="Minx P."/>
            <person name="Boehm T."/>
            <person name="Wilson R.K."/>
            <person name="Brenner S."/>
            <person name="Warren W.C."/>
        </authorList>
    </citation>
    <scope>NUCLEOTIDE SEQUENCE [LARGE SCALE GENOMIC DNA]</scope>
</reference>
<reference evidence="3" key="2">
    <citation type="journal article" date="2007" name="PLoS Biol.">
        <title>Survey sequencing and comparative analysis of the elephant shark (Callorhinchus milii) genome.</title>
        <authorList>
            <person name="Venkatesh B."/>
            <person name="Kirkness E.F."/>
            <person name="Loh Y.H."/>
            <person name="Halpern A.L."/>
            <person name="Lee A.P."/>
            <person name="Johnson J."/>
            <person name="Dandona N."/>
            <person name="Viswanathan L.D."/>
            <person name="Tay A."/>
            <person name="Venter J.C."/>
            <person name="Strausberg R.L."/>
            <person name="Brenner S."/>
        </authorList>
    </citation>
    <scope>NUCLEOTIDE SEQUENCE [LARGE SCALE GENOMIC DNA]</scope>
</reference>
<dbReference type="InterPro" id="IPR015898">
    <property type="entry name" value="G-protein_gamma-like_dom"/>
</dbReference>
<name>A0A4W3IB96_CALMI</name>
<dbReference type="AlphaFoldDB" id="A0A4W3IB96"/>
<dbReference type="InterPro" id="IPR036284">
    <property type="entry name" value="GGL_sf"/>
</dbReference>
<evidence type="ECO:0000313" key="3">
    <source>
        <dbReference type="Proteomes" id="UP000314986"/>
    </source>
</evidence>
<feature type="domain" description="G protein gamma" evidence="1">
    <location>
        <begin position="2"/>
        <end position="54"/>
    </location>
</feature>
<dbReference type="InParanoid" id="A0A4W3IB96"/>
<evidence type="ECO:0000313" key="2">
    <source>
        <dbReference type="Ensembl" id="ENSCMIP00000024243.1"/>
    </source>
</evidence>
<dbReference type="Ensembl" id="ENSCMIT00000024650.1">
    <property type="protein sequence ID" value="ENSCMIP00000024243.1"/>
    <property type="gene ID" value="ENSCMIG00000010768.1"/>
</dbReference>
<protein>
    <recommendedName>
        <fullName evidence="1">G protein gamma domain-containing protein</fullName>
    </recommendedName>
</protein>
<dbReference type="PROSITE" id="PS50058">
    <property type="entry name" value="G_PROTEIN_GAMMA"/>
    <property type="match status" value="1"/>
</dbReference>
<dbReference type="Proteomes" id="UP000314986">
    <property type="component" value="Unassembled WGS sequence"/>
</dbReference>
<evidence type="ECO:0000259" key="1">
    <source>
        <dbReference type="PROSITE" id="PS50058"/>
    </source>
</evidence>